<keyword evidence="2" id="KW-1185">Reference proteome</keyword>
<organism evidence="1 2">
    <name type="scientific">Pisolithus tinctorius Marx 270</name>
    <dbReference type="NCBI Taxonomy" id="870435"/>
    <lineage>
        <taxon>Eukaryota</taxon>
        <taxon>Fungi</taxon>
        <taxon>Dikarya</taxon>
        <taxon>Basidiomycota</taxon>
        <taxon>Agaricomycotina</taxon>
        <taxon>Agaricomycetes</taxon>
        <taxon>Agaricomycetidae</taxon>
        <taxon>Boletales</taxon>
        <taxon>Sclerodermatineae</taxon>
        <taxon>Pisolithaceae</taxon>
        <taxon>Pisolithus</taxon>
    </lineage>
</organism>
<dbReference type="EMBL" id="KN831944">
    <property type="protein sequence ID" value="KIO14498.1"/>
    <property type="molecule type" value="Genomic_DNA"/>
</dbReference>
<gene>
    <name evidence="1" type="ORF">M404DRAFT_175141</name>
</gene>
<evidence type="ECO:0000313" key="1">
    <source>
        <dbReference type="EMBL" id="KIO14498.1"/>
    </source>
</evidence>
<dbReference type="AlphaFoldDB" id="A0A0C3JZB4"/>
<proteinExistence type="predicted"/>
<sequence>MSQEANDKQAQPRKLVRMSFFVNGKPSPVPILRHARLSSPRDILTLKICSGETFNYINRPYLQLRRTEVPFLFRFPRIHRSILSLFDSQYANDLPKSLNAPSYKMLLQNTI</sequence>
<reference evidence="1 2" key="1">
    <citation type="submission" date="2014-04" db="EMBL/GenBank/DDBJ databases">
        <authorList>
            <consortium name="DOE Joint Genome Institute"/>
            <person name="Kuo A."/>
            <person name="Kohler A."/>
            <person name="Costa M.D."/>
            <person name="Nagy L.G."/>
            <person name="Floudas D."/>
            <person name="Copeland A."/>
            <person name="Barry K.W."/>
            <person name="Cichocki N."/>
            <person name="Veneault-Fourrey C."/>
            <person name="LaButti K."/>
            <person name="Lindquist E.A."/>
            <person name="Lipzen A."/>
            <person name="Lundell T."/>
            <person name="Morin E."/>
            <person name="Murat C."/>
            <person name="Sun H."/>
            <person name="Tunlid A."/>
            <person name="Henrissat B."/>
            <person name="Grigoriev I.V."/>
            <person name="Hibbett D.S."/>
            <person name="Martin F."/>
            <person name="Nordberg H.P."/>
            <person name="Cantor M.N."/>
            <person name="Hua S.X."/>
        </authorList>
    </citation>
    <scope>NUCLEOTIDE SEQUENCE [LARGE SCALE GENOMIC DNA]</scope>
    <source>
        <strain evidence="1 2">Marx 270</strain>
    </source>
</reference>
<name>A0A0C3JZB4_PISTI</name>
<protein>
    <submittedName>
        <fullName evidence="1">Uncharacterized protein</fullName>
    </submittedName>
</protein>
<evidence type="ECO:0000313" key="2">
    <source>
        <dbReference type="Proteomes" id="UP000054217"/>
    </source>
</evidence>
<dbReference type="InParanoid" id="A0A0C3JZB4"/>
<dbReference type="HOGENOM" id="CLU_2159424_0_0_1"/>
<accession>A0A0C3JZB4</accession>
<reference evidence="2" key="2">
    <citation type="submission" date="2015-01" db="EMBL/GenBank/DDBJ databases">
        <title>Evolutionary Origins and Diversification of the Mycorrhizal Mutualists.</title>
        <authorList>
            <consortium name="DOE Joint Genome Institute"/>
            <consortium name="Mycorrhizal Genomics Consortium"/>
            <person name="Kohler A."/>
            <person name="Kuo A."/>
            <person name="Nagy L.G."/>
            <person name="Floudas D."/>
            <person name="Copeland A."/>
            <person name="Barry K.W."/>
            <person name="Cichocki N."/>
            <person name="Veneault-Fourrey C."/>
            <person name="LaButti K."/>
            <person name="Lindquist E.A."/>
            <person name="Lipzen A."/>
            <person name="Lundell T."/>
            <person name="Morin E."/>
            <person name="Murat C."/>
            <person name="Riley R."/>
            <person name="Ohm R."/>
            <person name="Sun H."/>
            <person name="Tunlid A."/>
            <person name="Henrissat B."/>
            <person name="Grigoriev I.V."/>
            <person name="Hibbett D.S."/>
            <person name="Martin F."/>
        </authorList>
    </citation>
    <scope>NUCLEOTIDE SEQUENCE [LARGE SCALE GENOMIC DNA]</scope>
    <source>
        <strain evidence="2">Marx 270</strain>
    </source>
</reference>
<dbReference type="Proteomes" id="UP000054217">
    <property type="component" value="Unassembled WGS sequence"/>
</dbReference>